<accession>A0A5B2TG73</accession>
<name>A0A5B2TG73_9PROT</name>
<protein>
    <submittedName>
        <fullName evidence="3">DUF4142 domain-containing protein</fullName>
    </submittedName>
</protein>
<dbReference type="Pfam" id="PF13628">
    <property type="entry name" value="DUF4142"/>
    <property type="match status" value="1"/>
</dbReference>
<gene>
    <name evidence="3" type="ORF">F0Q34_12750</name>
</gene>
<evidence type="ECO:0000259" key="2">
    <source>
        <dbReference type="Pfam" id="PF13628"/>
    </source>
</evidence>
<dbReference type="Proteomes" id="UP000322110">
    <property type="component" value="Unassembled WGS sequence"/>
</dbReference>
<dbReference type="InterPro" id="IPR025419">
    <property type="entry name" value="DUF4142"/>
</dbReference>
<feature type="signal peptide" evidence="1">
    <location>
        <begin position="1"/>
        <end position="50"/>
    </location>
</feature>
<dbReference type="AlphaFoldDB" id="A0A5B2TG73"/>
<keyword evidence="4" id="KW-1185">Reference proteome</keyword>
<comment type="caution">
    <text evidence="3">The sequence shown here is derived from an EMBL/GenBank/DDBJ whole genome shotgun (WGS) entry which is preliminary data.</text>
</comment>
<dbReference type="PROSITE" id="PS51318">
    <property type="entry name" value="TAT"/>
    <property type="match status" value="1"/>
</dbReference>
<evidence type="ECO:0000313" key="4">
    <source>
        <dbReference type="Proteomes" id="UP000322110"/>
    </source>
</evidence>
<evidence type="ECO:0000256" key="1">
    <source>
        <dbReference type="SAM" id="SignalP"/>
    </source>
</evidence>
<sequence length="198" mass="21571">MHRLPQGHRPPPAGHDRRAGMALAMAPAATRRAFLLLGAGAAFASGAATAQDTGDPVDPAHFLAFAYSSALLQQRASALTASRDTRPEAREYAGGMARFREQQLARLRSLAGERGVTLPGDAEFEHRVVLENLEPLDFLALSRRYAEIQIQALTQEIRGYEAAEKAPDEGLKQLAAEMLPQLRQRLEAANRMHDAVKP</sequence>
<feature type="chain" id="PRO_5022978802" evidence="1">
    <location>
        <begin position="51"/>
        <end position="198"/>
    </location>
</feature>
<keyword evidence="1" id="KW-0732">Signal</keyword>
<feature type="domain" description="DUF4142" evidence="2">
    <location>
        <begin position="60"/>
        <end position="192"/>
    </location>
</feature>
<organism evidence="3 4">
    <name type="scientific">Teichococcus oryzae</name>
    <dbReference type="NCBI Taxonomy" id="1608942"/>
    <lineage>
        <taxon>Bacteria</taxon>
        <taxon>Pseudomonadati</taxon>
        <taxon>Pseudomonadota</taxon>
        <taxon>Alphaproteobacteria</taxon>
        <taxon>Acetobacterales</taxon>
        <taxon>Roseomonadaceae</taxon>
        <taxon>Roseomonas</taxon>
    </lineage>
</organism>
<dbReference type="InterPro" id="IPR006311">
    <property type="entry name" value="TAT_signal"/>
</dbReference>
<proteinExistence type="predicted"/>
<evidence type="ECO:0000313" key="3">
    <source>
        <dbReference type="EMBL" id="KAA2212985.1"/>
    </source>
</evidence>
<dbReference type="EMBL" id="VUKA01000005">
    <property type="protein sequence ID" value="KAA2212985.1"/>
    <property type="molecule type" value="Genomic_DNA"/>
</dbReference>
<reference evidence="3 4" key="1">
    <citation type="journal article" date="2015" name="Int. J. Syst. Evol. Microbiol.">
        <title>Roseomonas oryzae sp. nov., isolated from paddy rhizosphere soil.</title>
        <authorList>
            <person name="Ramaprasad E.V."/>
            <person name="Sasikala Ch."/>
            <person name="Ramana Ch.V."/>
        </authorList>
    </citation>
    <scope>NUCLEOTIDE SEQUENCE [LARGE SCALE GENOMIC DNA]</scope>
    <source>
        <strain evidence="3 4">KCTC 42542</strain>
    </source>
</reference>